<reference evidence="7 8" key="1">
    <citation type="submission" date="2012-08" db="EMBL/GenBank/DDBJ databases">
        <title>Whole genome shotgun sequence of Kineosphaera limosa NBRC 100340.</title>
        <authorList>
            <person name="Yoshida I."/>
            <person name="Isaki S."/>
            <person name="Hosoyama A."/>
            <person name="Tsuchikane K."/>
            <person name="Katsumata H."/>
            <person name="Ando Y."/>
            <person name="Ohji S."/>
            <person name="Hamada M."/>
            <person name="Tamura T."/>
            <person name="Yamazoe A."/>
            <person name="Yamazaki S."/>
            <person name="Fujita N."/>
        </authorList>
    </citation>
    <scope>NUCLEOTIDE SEQUENCE [LARGE SCALE GENOMIC DNA]</scope>
    <source>
        <strain evidence="7 8">NBRC 100340</strain>
    </source>
</reference>
<dbReference type="SMART" id="SM00363">
    <property type="entry name" value="S4"/>
    <property type="match status" value="1"/>
</dbReference>
<evidence type="ECO:0000256" key="3">
    <source>
        <dbReference type="ARBA" id="ARBA00023125"/>
    </source>
</evidence>
<evidence type="ECO:0000256" key="4">
    <source>
        <dbReference type="PROSITE-ProRule" id="PRU00182"/>
    </source>
</evidence>
<dbReference type="eggNOG" id="COG1188">
    <property type="taxonomic scope" value="Bacteria"/>
</dbReference>
<dbReference type="PIRSF" id="PIRSF016821">
    <property type="entry name" value="HSP15"/>
    <property type="match status" value="1"/>
</dbReference>
<sequence>MHTRLGICRAAVTYAFRMAESVRVDAWLWAVRVFKSRSLATAACKAGHVQLDGARAKPSSLVRAGTRVVVRGGPRERILVVRQTLAKRVGAPLAAEAMFDESPPPPPRAERPAPVALRERGAGRPTKRERRDLDRLRGR</sequence>
<dbReference type="PROSITE" id="PS50889">
    <property type="entry name" value="S4"/>
    <property type="match status" value="1"/>
</dbReference>
<dbReference type="InterPro" id="IPR036986">
    <property type="entry name" value="S4_RNA-bd_sf"/>
</dbReference>
<feature type="domain" description="RNA-binding S4" evidence="6">
    <location>
        <begin position="22"/>
        <end position="83"/>
    </location>
</feature>
<evidence type="ECO:0000313" key="8">
    <source>
        <dbReference type="Proteomes" id="UP000008366"/>
    </source>
</evidence>
<comment type="similarity">
    <text evidence="1">Belongs to the HSP15 family.</text>
</comment>
<dbReference type="CDD" id="cd00165">
    <property type="entry name" value="S4"/>
    <property type="match status" value="1"/>
</dbReference>
<evidence type="ECO:0000256" key="5">
    <source>
        <dbReference type="SAM" id="MobiDB-lite"/>
    </source>
</evidence>
<accession>K6VNZ1</accession>
<feature type="compositionally biased region" description="Basic and acidic residues" evidence="5">
    <location>
        <begin position="129"/>
        <end position="139"/>
    </location>
</feature>
<organism evidence="7 8">
    <name type="scientific">Kineosphaera limosa NBRC 100340</name>
    <dbReference type="NCBI Taxonomy" id="1184609"/>
    <lineage>
        <taxon>Bacteria</taxon>
        <taxon>Bacillati</taxon>
        <taxon>Actinomycetota</taxon>
        <taxon>Actinomycetes</taxon>
        <taxon>Micrococcales</taxon>
        <taxon>Dermatophilaceae</taxon>
        <taxon>Kineosphaera</taxon>
    </lineage>
</organism>
<evidence type="ECO:0000256" key="1">
    <source>
        <dbReference type="ARBA" id="ARBA00008396"/>
    </source>
</evidence>
<evidence type="ECO:0000259" key="6">
    <source>
        <dbReference type="SMART" id="SM00363"/>
    </source>
</evidence>
<dbReference type="Proteomes" id="UP000008366">
    <property type="component" value="Unassembled WGS sequence"/>
</dbReference>
<dbReference type="STRING" id="1184609.KILIM_088_00110"/>
<dbReference type="EMBL" id="BAHD01000088">
    <property type="protein sequence ID" value="GAB97923.1"/>
    <property type="molecule type" value="Genomic_DNA"/>
</dbReference>
<dbReference type="GO" id="GO:0003677">
    <property type="term" value="F:DNA binding"/>
    <property type="evidence" value="ECO:0007669"/>
    <property type="project" value="UniProtKB-KW"/>
</dbReference>
<name>K6VNZ1_9MICO</name>
<evidence type="ECO:0000256" key="2">
    <source>
        <dbReference type="ARBA" id="ARBA00022884"/>
    </source>
</evidence>
<comment type="caution">
    <text evidence="7">The sequence shown here is derived from an EMBL/GenBank/DDBJ whole genome shotgun (WGS) entry which is preliminary data.</text>
</comment>
<dbReference type="GO" id="GO:0043023">
    <property type="term" value="F:ribosomal large subunit binding"/>
    <property type="evidence" value="ECO:0007669"/>
    <property type="project" value="InterPro"/>
</dbReference>
<dbReference type="InterPro" id="IPR002942">
    <property type="entry name" value="S4_RNA-bd"/>
</dbReference>
<keyword evidence="8" id="KW-1185">Reference proteome</keyword>
<dbReference type="AlphaFoldDB" id="K6VNZ1"/>
<keyword evidence="2 4" id="KW-0694">RNA-binding</keyword>
<dbReference type="Gene3D" id="3.10.290.10">
    <property type="entry name" value="RNA-binding S4 domain"/>
    <property type="match status" value="1"/>
</dbReference>
<dbReference type="SUPFAM" id="SSF55174">
    <property type="entry name" value="Alpha-L RNA-binding motif"/>
    <property type="match status" value="1"/>
</dbReference>
<dbReference type="Pfam" id="PF01479">
    <property type="entry name" value="S4"/>
    <property type="match status" value="1"/>
</dbReference>
<dbReference type="GO" id="GO:0003727">
    <property type="term" value="F:single-stranded RNA binding"/>
    <property type="evidence" value="ECO:0007669"/>
    <property type="project" value="InterPro"/>
</dbReference>
<evidence type="ECO:0000313" key="7">
    <source>
        <dbReference type="EMBL" id="GAB97923.1"/>
    </source>
</evidence>
<dbReference type="InterPro" id="IPR025708">
    <property type="entry name" value="HSP15"/>
</dbReference>
<keyword evidence="3" id="KW-0238">DNA-binding</keyword>
<proteinExistence type="inferred from homology"/>
<feature type="region of interest" description="Disordered" evidence="5">
    <location>
        <begin position="96"/>
        <end position="139"/>
    </location>
</feature>
<protein>
    <submittedName>
        <fullName evidence="7">Putative RNA-binding protein</fullName>
    </submittedName>
</protein>
<dbReference type="GO" id="GO:0034605">
    <property type="term" value="P:cellular response to heat"/>
    <property type="evidence" value="ECO:0007669"/>
    <property type="project" value="InterPro"/>
</dbReference>
<gene>
    <name evidence="7" type="ORF">KILIM_088_00110</name>
</gene>